<protein>
    <submittedName>
        <fullName evidence="1">Uncharacterized protein</fullName>
    </submittedName>
</protein>
<name>A0A6A6NDF8_HEVBR</name>
<dbReference type="EMBL" id="JAAGAX010000002">
    <property type="protein sequence ID" value="KAF2322793.1"/>
    <property type="molecule type" value="Genomic_DNA"/>
</dbReference>
<comment type="caution">
    <text evidence="1">The sequence shown here is derived from an EMBL/GenBank/DDBJ whole genome shotgun (WGS) entry which is preliminary data.</text>
</comment>
<reference evidence="1 2" key="1">
    <citation type="journal article" date="2020" name="Mol. Plant">
        <title>The Chromosome-Based Rubber Tree Genome Provides New Insights into Spurge Genome Evolution and Rubber Biosynthesis.</title>
        <authorList>
            <person name="Liu J."/>
            <person name="Shi C."/>
            <person name="Shi C.C."/>
            <person name="Li W."/>
            <person name="Zhang Q.J."/>
            <person name="Zhang Y."/>
            <person name="Li K."/>
            <person name="Lu H.F."/>
            <person name="Shi C."/>
            <person name="Zhu S.T."/>
            <person name="Xiao Z.Y."/>
            <person name="Nan H."/>
            <person name="Yue Y."/>
            <person name="Zhu X.G."/>
            <person name="Wu Y."/>
            <person name="Hong X.N."/>
            <person name="Fan G.Y."/>
            <person name="Tong Y."/>
            <person name="Zhang D."/>
            <person name="Mao C.L."/>
            <person name="Liu Y.L."/>
            <person name="Hao S.J."/>
            <person name="Liu W.Q."/>
            <person name="Lv M.Q."/>
            <person name="Zhang H.B."/>
            <person name="Liu Y."/>
            <person name="Hu-Tang G.R."/>
            <person name="Wang J.P."/>
            <person name="Wang J.H."/>
            <person name="Sun Y.H."/>
            <person name="Ni S.B."/>
            <person name="Chen W.B."/>
            <person name="Zhang X.C."/>
            <person name="Jiao Y.N."/>
            <person name="Eichler E.E."/>
            <person name="Li G.H."/>
            <person name="Liu X."/>
            <person name="Gao L.Z."/>
        </authorList>
    </citation>
    <scope>NUCLEOTIDE SEQUENCE [LARGE SCALE GENOMIC DNA]</scope>
    <source>
        <strain evidence="2">cv. GT1</strain>
        <tissue evidence="1">Leaf</tissue>
    </source>
</reference>
<dbReference type="AlphaFoldDB" id="A0A6A6NDF8"/>
<keyword evidence="2" id="KW-1185">Reference proteome</keyword>
<dbReference type="GO" id="GO:0005783">
    <property type="term" value="C:endoplasmic reticulum"/>
    <property type="evidence" value="ECO:0007669"/>
    <property type="project" value="TreeGrafter"/>
</dbReference>
<accession>A0A6A6NDF8</accession>
<proteinExistence type="predicted"/>
<organism evidence="1 2">
    <name type="scientific">Hevea brasiliensis</name>
    <name type="common">Para rubber tree</name>
    <name type="synonym">Siphonia brasiliensis</name>
    <dbReference type="NCBI Taxonomy" id="3981"/>
    <lineage>
        <taxon>Eukaryota</taxon>
        <taxon>Viridiplantae</taxon>
        <taxon>Streptophyta</taxon>
        <taxon>Embryophyta</taxon>
        <taxon>Tracheophyta</taxon>
        <taxon>Spermatophyta</taxon>
        <taxon>Magnoliopsida</taxon>
        <taxon>eudicotyledons</taxon>
        <taxon>Gunneridae</taxon>
        <taxon>Pentapetalae</taxon>
        <taxon>rosids</taxon>
        <taxon>fabids</taxon>
        <taxon>Malpighiales</taxon>
        <taxon>Euphorbiaceae</taxon>
        <taxon>Crotonoideae</taxon>
        <taxon>Micrandreae</taxon>
        <taxon>Hevea</taxon>
    </lineage>
</organism>
<evidence type="ECO:0000313" key="1">
    <source>
        <dbReference type="EMBL" id="KAF2322793.1"/>
    </source>
</evidence>
<dbReference type="PANTHER" id="PTHR12924">
    <property type="entry name" value="TRANSLOCON-ASSOCIATED PROTEIN, ALPHA SUBUNIT"/>
    <property type="match status" value="1"/>
</dbReference>
<dbReference type="Proteomes" id="UP000467840">
    <property type="component" value="Chromosome 11"/>
</dbReference>
<sequence length="127" mass="14196">MYYAFSNATVPASTQATFPHIFAVSKYLQPGSFDLVGTIYHEIDQHHTRAPSTMVPSKLSSLVASSALSQFFWLRLELHFLGSLVFGFMKTKRAPKVEVGTRDASMDEWLQGTAYTQSLSSKSKKKK</sequence>
<evidence type="ECO:0000313" key="2">
    <source>
        <dbReference type="Proteomes" id="UP000467840"/>
    </source>
</evidence>
<dbReference type="PANTHER" id="PTHR12924:SF0">
    <property type="entry name" value="TRANSLOCON-ASSOCIATED PROTEIN SUBUNIT ALPHA"/>
    <property type="match status" value="1"/>
</dbReference>
<gene>
    <name evidence="1" type="ORF">GH714_030865</name>
</gene>